<name>A0A059CNJ9_EUCGR</name>
<dbReference type="InterPro" id="IPR036388">
    <property type="entry name" value="WH-like_DNA-bd_sf"/>
</dbReference>
<keyword evidence="9" id="KW-0175">Coiled coil</keyword>
<comment type="similarity">
    <text evidence="8">Belongs to the HSF family. Class A subfamily.</text>
</comment>
<feature type="compositionally biased region" description="Gly residues" evidence="10">
    <location>
        <begin position="44"/>
        <end position="56"/>
    </location>
</feature>
<feature type="region of interest" description="Disordered" evidence="10">
    <location>
        <begin position="1"/>
        <end position="124"/>
    </location>
</feature>
<evidence type="ECO:0000256" key="3">
    <source>
        <dbReference type="ARBA" id="ARBA00023015"/>
    </source>
</evidence>
<dbReference type="SUPFAM" id="SSF46785">
    <property type="entry name" value="Winged helix' DNA-binding domain"/>
    <property type="match status" value="1"/>
</dbReference>
<keyword evidence="4" id="KW-0346">Stress response</keyword>
<feature type="compositionally biased region" description="Acidic residues" evidence="10">
    <location>
        <begin position="72"/>
        <end position="92"/>
    </location>
</feature>
<evidence type="ECO:0000259" key="11">
    <source>
        <dbReference type="PROSITE" id="PS00434"/>
    </source>
</evidence>
<reference evidence="12" key="1">
    <citation type="submission" date="2013-07" db="EMBL/GenBank/DDBJ databases">
        <title>The genome of Eucalyptus grandis.</title>
        <authorList>
            <person name="Schmutz J."/>
            <person name="Hayes R."/>
            <person name="Myburg A."/>
            <person name="Tuskan G."/>
            <person name="Grattapaglia D."/>
            <person name="Rokhsar D.S."/>
        </authorList>
    </citation>
    <scope>NUCLEOTIDE SEQUENCE</scope>
    <source>
        <tissue evidence="12">Leaf extractions</tissue>
    </source>
</reference>
<gene>
    <name evidence="12" type="ORF">EUGRSUZ_C00873</name>
</gene>
<evidence type="ECO:0000256" key="10">
    <source>
        <dbReference type="SAM" id="MobiDB-lite"/>
    </source>
</evidence>
<dbReference type="InterPro" id="IPR036390">
    <property type="entry name" value="WH_DNA-bd_sf"/>
</dbReference>
<keyword evidence="2" id="KW-0597">Phosphoprotein</keyword>
<evidence type="ECO:0000256" key="5">
    <source>
        <dbReference type="ARBA" id="ARBA00023125"/>
    </source>
</evidence>
<dbReference type="Pfam" id="PF00447">
    <property type="entry name" value="HSF_DNA-bind"/>
    <property type="match status" value="1"/>
</dbReference>
<evidence type="ECO:0000256" key="4">
    <source>
        <dbReference type="ARBA" id="ARBA00023016"/>
    </source>
</evidence>
<evidence type="ECO:0000256" key="6">
    <source>
        <dbReference type="ARBA" id="ARBA00023163"/>
    </source>
</evidence>
<dbReference type="PROSITE" id="PS00434">
    <property type="entry name" value="HSF_DOMAIN"/>
    <property type="match status" value="1"/>
</dbReference>
<dbReference type="PRINTS" id="PR00056">
    <property type="entry name" value="HSFDOMAIN"/>
</dbReference>
<dbReference type="EMBL" id="KK198755">
    <property type="protein sequence ID" value="KCW79490.1"/>
    <property type="molecule type" value="Genomic_DNA"/>
</dbReference>
<comment type="subcellular location">
    <subcellularLocation>
        <location evidence="1">Nucleus</location>
    </subcellularLocation>
</comment>
<dbReference type="InterPro" id="IPR000232">
    <property type="entry name" value="HSF_DNA-bd"/>
</dbReference>
<dbReference type="GO" id="GO:0005634">
    <property type="term" value="C:nucleus"/>
    <property type="evidence" value="ECO:0000318"/>
    <property type="project" value="GO_Central"/>
</dbReference>
<keyword evidence="7" id="KW-0539">Nucleus</keyword>
<dbReference type="GO" id="GO:0043565">
    <property type="term" value="F:sequence-specific DNA binding"/>
    <property type="evidence" value="ECO:0007669"/>
    <property type="project" value="InterPro"/>
</dbReference>
<dbReference type="GO" id="GO:0034605">
    <property type="term" value="P:cellular response to heat"/>
    <property type="evidence" value="ECO:0000318"/>
    <property type="project" value="GO_Central"/>
</dbReference>
<dbReference type="OMA" id="RHQSHKQ"/>
<evidence type="ECO:0000256" key="2">
    <source>
        <dbReference type="ARBA" id="ARBA00022553"/>
    </source>
</evidence>
<keyword evidence="3" id="KW-0805">Transcription regulation</keyword>
<proteinExistence type="inferred from homology"/>
<keyword evidence="5" id="KW-0238">DNA-binding</keyword>
<feature type="compositionally biased region" description="Pro residues" evidence="10">
    <location>
        <begin position="114"/>
        <end position="123"/>
    </location>
</feature>
<evidence type="ECO:0000256" key="8">
    <source>
        <dbReference type="ARBA" id="ARBA00061350"/>
    </source>
</evidence>
<feature type="domain" description="HSF-type DNA-binding" evidence="11">
    <location>
        <begin position="177"/>
        <end position="201"/>
    </location>
</feature>
<dbReference type="SMART" id="SM00415">
    <property type="entry name" value="HSF"/>
    <property type="match status" value="1"/>
</dbReference>
<dbReference type="GO" id="GO:0003700">
    <property type="term" value="F:DNA-binding transcription factor activity"/>
    <property type="evidence" value="ECO:0000318"/>
    <property type="project" value="GO_Central"/>
</dbReference>
<dbReference type="InParanoid" id="A0A059CNJ9"/>
<dbReference type="PANTHER" id="PTHR10015">
    <property type="entry name" value="HEAT SHOCK TRANSCRIPTION FACTOR"/>
    <property type="match status" value="1"/>
</dbReference>
<organism evidence="12">
    <name type="scientific">Eucalyptus grandis</name>
    <name type="common">Flooded gum</name>
    <dbReference type="NCBI Taxonomy" id="71139"/>
    <lineage>
        <taxon>Eukaryota</taxon>
        <taxon>Viridiplantae</taxon>
        <taxon>Streptophyta</taxon>
        <taxon>Embryophyta</taxon>
        <taxon>Tracheophyta</taxon>
        <taxon>Spermatophyta</taxon>
        <taxon>Magnoliopsida</taxon>
        <taxon>eudicotyledons</taxon>
        <taxon>Gunneridae</taxon>
        <taxon>Pentapetalae</taxon>
        <taxon>rosids</taxon>
        <taxon>malvids</taxon>
        <taxon>Myrtales</taxon>
        <taxon>Myrtaceae</taxon>
        <taxon>Myrtoideae</taxon>
        <taxon>Eucalypteae</taxon>
        <taxon>Eucalyptus</taxon>
    </lineage>
</organism>
<dbReference type="Gramene" id="KCW79490">
    <property type="protein sequence ID" value="KCW79490"/>
    <property type="gene ID" value="EUGRSUZ_C00873"/>
</dbReference>
<dbReference type="SMR" id="A0A059CNJ9"/>
<accession>A0A059CNJ9</accession>
<dbReference type="AlphaFoldDB" id="A0A059CNJ9"/>
<evidence type="ECO:0000256" key="7">
    <source>
        <dbReference type="ARBA" id="ARBA00023242"/>
    </source>
</evidence>
<dbReference type="FunCoup" id="A0A059CNJ9">
    <property type="interactions" value="7"/>
</dbReference>
<dbReference type="PANTHER" id="PTHR10015:SF298">
    <property type="entry name" value="HEAT STRESS TRANSCRIPTION FACTOR A-9"/>
    <property type="match status" value="1"/>
</dbReference>
<dbReference type="eggNOG" id="KOG0627">
    <property type="taxonomic scope" value="Eukaryota"/>
</dbReference>
<evidence type="ECO:0000313" key="12">
    <source>
        <dbReference type="EMBL" id="KCW79490.1"/>
    </source>
</evidence>
<feature type="compositionally biased region" description="Low complexity" evidence="10">
    <location>
        <begin position="13"/>
        <end position="22"/>
    </location>
</feature>
<dbReference type="FunFam" id="1.10.10.10:FF:000057">
    <property type="entry name" value="Heat shock transcription factor 1"/>
    <property type="match status" value="1"/>
</dbReference>
<evidence type="ECO:0000256" key="1">
    <source>
        <dbReference type="ARBA" id="ARBA00004123"/>
    </source>
</evidence>
<dbReference type="Gene3D" id="1.10.10.10">
    <property type="entry name" value="Winged helix-like DNA-binding domain superfamily/Winged helix DNA-binding domain"/>
    <property type="match status" value="1"/>
</dbReference>
<evidence type="ECO:0000256" key="9">
    <source>
        <dbReference type="SAM" id="Coils"/>
    </source>
</evidence>
<keyword evidence="6" id="KW-0804">Transcription</keyword>
<sequence length="477" mass="52813">MVAEGSGGGGVPGTTVPSVPSSVKREEPVVETGTTVNGKVGLDLDGGGGGEGGAVGRGPSSSFSGLPVVSKEEEEVEEEEEEEEEAEEDAEMVTDRVAACGNGNNGSSSCSSTSPPPPPPEGVPKPMEGLNEAGLPPFLKKTFEMVEDPETDSVVSWSESRDSFVVWDQHEFSKDLLPKYFKHQNFSSFIRQLNTYGFRKIDPDRWEFANQGFRGGKKHLLKNIKRRGRITKKQQGPTIPEDIQTMEMDFQRTEVESEIRTLKEDQEILKSDILELRQQQECSLSEIGSVEEQIRCAECRQQQMFLFLAKAVKNPHFVEQLVQKRKPSREIQAGKFIKKRRLLTSEPDPNRCDFEGTNDDKSSACGDGQKGILSERVDPKPDGFANPLSNENFTDALELKFNNVMLHEDASTIYDAMSEKLLDDSSLIAEGEIGEELAINDSNIYMELEYLIGEPCDWGRVNELKEQPVALMPSPAV</sequence>
<feature type="coiled-coil region" evidence="9">
    <location>
        <begin position="252"/>
        <end position="279"/>
    </location>
</feature>
<feature type="compositionally biased region" description="Gly residues" evidence="10">
    <location>
        <begin position="1"/>
        <end position="12"/>
    </location>
</feature>
<protein>
    <recommendedName>
        <fullName evidence="11">HSF-type DNA-binding domain-containing protein</fullName>
    </recommendedName>
</protein>